<dbReference type="InterPro" id="IPR010982">
    <property type="entry name" value="Lambda_DNA-bd_dom_sf"/>
</dbReference>
<dbReference type="RefSeq" id="WP_050126807.1">
    <property type="nucleotide sequence ID" value="NZ_CABHQI010000047.1"/>
</dbReference>
<sequence>MNCTKTNSLNERIKAAEQVINHFSSPYQAAKALECSYEAIKTYRKRGLPEKVALLCHMSTDIPYTYNPADYGRNPENLSLVLTKPAHQ</sequence>
<evidence type="ECO:0000313" key="2">
    <source>
        <dbReference type="Proteomes" id="UP000040088"/>
    </source>
</evidence>
<name>A0A0T9UVF5_YERAE</name>
<gene>
    <name evidence="1" type="ORF">ERS008460_03676</name>
</gene>
<dbReference type="EMBL" id="CQEM01000021">
    <property type="protein sequence ID" value="CNL74957.1"/>
    <property type="molecule type" value="Genomic_DNA"/>
</dbReference>
<proteinExistence type="predicted"/>
<dbReference type="Proteomes" id="UP000040088">
    <property type="component" value="Unassembled WGS sequence"/>
</dbReference>
<dbReference type="Gene3D" id="1.10.260.40">
    <property type="entry name" value="lambda repressor-like DNA-binding domains"/>
    <property type="match status" value="1"/>
</dbReference>
<accession>A0A0T9UVF5</accession>
<dbReference type="GO" id="GO:0003677">
    <property type="term" value="F:DNA binding"/>
    <property type="evidence" value="ECO:0007669"/>
    <property type="project" value="InterPro"/>
</dbReference>
<protein>
    <submittedName>
        <fullName evidence="1">Uncharacterized protein</fullName>
    </submittedName>
</protein>
<organism evidence="1 2">
    <name type="scientific">Yersinia aleksiciae</name>
    <dbReference type="NCBI Taxonomy" id="263819"/>
    <lineage>
        <taxon>Bacteria</taxon>
        <taxon>Pseudomonadati</taxon>
        <taxon>Pseudomonadota</taxon>
        <taxon>Gammaproteobacteria</taxon>
        <taxon>Enterobacterales</taxon>
        <taxon>Yersiniaceae</taxon>
        <taxon>Yersinia</taxon>
    </lineage>
</organism>
<reference evidence="2" key="1">
    <citation type="submission" date="2015-03" db="EMBL/GenBank/DDBJ databases">
        <authorList>
            <consortium name="Pathogen Informatics"/>
        </authorList>
    </citation>
    <scope>NUCLEOTIDE SEQUENCE [LARGE SCALE GENOMIC DNA]</scope>
    <source>
        <strain evidence="2">IP27925</strain>
    </source>
</reference>
<dbReference type="AlphaFoldDB" id="A0A0T9UVF5"/>
<evidence type="ECO:0000313" key="1">
    <source>
        <dbReference type="EMBL" id="CNL74957.1"/>
    </source>
</evidence>